<dbReference type="GO" id="GO:0046872">
    <property type="term" value="F:metal ion binding"/>
    <property type="evidence" value="ECO:0007669"/>
    <property type="project" value="InterPro"/>
</dbReference>
<keyword evidence="2 4" id="KW-0813">Transport</keyword>
<comment type="caution">
    <text evidence="5">The sequence shown here is derived from an EMBL/GenBank/DDBJ whole genome shotgun (WGS) entry which is preliminary data.</text>
</comment>
<dbReference type="RefSeq" id="WP_121923114.1">
    <property type="nucleotide sequence ID" value="NZ_REFO01000011.1"/>
</dbReference>
<gene>
    <name evidence="5" type="ORF">CLV39_0991</name>
</gene>
<organism evidence="5 6">
    <name type="scientific">Hydrogenothermus marinus</name>
    <dbReference type="NCBI Taxonomy" id="133270"/>
    <lineage>
        <taxon>Bacteria</taxon>
        <taxon>Pseudomonadati</taxon>
        <taxon>Aquificota</taxon>
        <taxon>Aquificia</taxon>
        <taxon>Aquificales</taxon>
        <taxon>Hydrogenothermaceae</taxon>
        <taxon>Hydrogenothermus</taxon>
    </lineage>
</organism>
<proteinExistence type="inferred from homology"/>
<protein>
    <submittedName>
        <fullName evidence="5">Zinc/manganese transport system substrate-binding protein</fullName>
    </submittedName>
</protein>
<dbReference type="Gene3D" id="3.40.50.1980">
    <property type="entry name" value="Nitrogenase molybdenum iron protein domain"/>
    <property type="match status" value="2"/>
</dbReference>
<evidence type="ECO:0000256" key="2">
    <source>
        <dbReference type="ARBA" id="ARBA00022448"/>
    </source>
</evidence>
<dbReference type="EMBL" id="REFO01000011">
    <property type="protein sequence ID" value="RMA97331.1"/>
    <property type="molecule type" value="Genomic_DNA"/>
</dbReference>
<dbReference type="SUPFAM" id="SSF53807">
    <property type="entry name" value="Helical backbone' metal receptor"/>
    <property type="match status" value="1"/>
</dbReference>
<dbReference type="InterPro" id="IPR006129">
    <property type="entry name" value="AdhesinB"/>
</dbReference>
<name>A0A3M0BJD9_9AQUI</name>
<sequence>MKRLIILFILGLSFIVNAKPKVVTTYPYIESIVKEIAKDKVNVNSLSNGKWDPHFVPARPSLVVKLRDADLLIINGGSLEIGWLPSLLRKANNRKILPGTKGFLDLSSLFELIQKPTAVSRALGDVHPQGNPHFYLDPIKIPKMADAITERLCSIDADNCQFYMENLQRFKQKWKEKLSLWNQKMKKLKNTNVFEYHRIFDYFFLRYGINIAGTLEPLPGIPPTTSHLLELINIAKTKKILFIAYAIYNPKDPVEFLYKKTGVKAILLPTDVNSLPEVKDIYSLFDVIVMRITND</sequence>
<reference evidence="5 6" key="1">
    <citation type="submission" date="2018-10" db="EMBL/GenBank/DDBJ databases">
        <title>Genomic Encyclopedia of Archaeal and Bacterial Type Strains, Phase II (KMG-II): from individual species to whole genera.</title>
        <authorList>
            <person name="Goeker M."/>
        </authorList>
    </citation>
    <scope>NUCLEOTIDE SEQUENCE [LARGE SCALE GENOMIC DNA]</scope>
    <source>
        <strain evidence="5 6">VM1</strain>
    </source>
</reference>
<dbReference type="GO" id="GO:0030001">
    <property type="term" value="P:metal ion transport"/>
    <property type="evidence" value="ECO:0007669"/>
    <property type="project" value="InterPro"/>
</dbReference>
<evidence type="ECO:0000313" key="5">
    <source>
        <dbReference type="EMBL" id="RMA97331.1"/>
    </source>
</evidence>
<dbReference type="PRINTS" id="PR00690">
    <property type="entry name" value="ADHESNFAMILY"/>
</dbReference>
<dbReference type="OrthoDB" id="9810636at2"/>
<dbReference type="GO" id="GO:0007155">
    <property type="term" value="P:cell adhesion"/>
    <property type="evidence" value="ECO:0007669"/>
    <property type="project" value="InterPro"/>
</dbReference>
<dbReference type="InterPro" id="IPR006128">
    <property type="entry name" value="Lipoprotein_PsaA-like"/>
</dbReference>
<dbReference type="InterPro" id="IPR006127">
    <property type="entry name" value="ZnuA-like"/>
</dbReference>
<evidence type="ECO:0000256" key="3">
    <source>
        <dbReference type="ARBA" id="ARBA00022729"/>
    </source>
</evidence>
<dbReference type="PANTHER" id="PTHR42953">
    <property type="entry name" value="HIGH-AFFINITY ZINC UPTAKE SYSTEM PROTEIN ZNUA-RELATED"/>
    <property type="match status" value="1"/>
</dbReference>
<dbReference type="PANTHER" id="PTHR42953:SF2">
    <property type="entry name" value="ADHESION PROTEIN"/>
    <property type="match status" value="1"/>
</dbReference>
<dbReference type="PRINTS" id="PR00691">
    <property type="entry name" value="ADHESINB"/>
</dbReference>
<dbReference type="CDD" id="cd01145">
    <property type="entry name" value="TroA_c"/>
    <property type="match status" value="1"/>
</dbReference>
<dbReference type="AlphaFoldDB" id="A0A3M0BJD9"/>
<evidence type="ECO:0000256" key="1">
    <source>
        <dbReference type="ARBA" id="ARBA00011028"/>
    </source>
</evidence>
<dbReference type="InterPro" id="IPR050492">
    <property type="entry name" value="Bact_metal-bind_prot9"/>
</dbReference>
<comment type="similarity">
    <text evidence="1 4">Belongs to the bacterial solute-binding protein 9 family.</text>
</comment>
<keyword evidence="3" id="KW-0732">Signal</keyword>
<dbReference type="Proteomes" id="UP000280842">
    <property type="component" value="Unassembled WGS sequence"/>
</dbReference>
<evidence type="ECO:0000313" key="6">
    <source>
        <dbReference type="Proteomes" id="UP000280842"/>
    </source>
</evidence>
<keyword evidence="6" id="KW-1185">Reference proteome</keyword>
<evidence type="ECO:0000256" key="4">
    <source>
        <dbReference type="RuleBase" id="RU003512"/>
    </source>
</evidence>
<dbReference type="Pfam" id="PF01297">
    <property type="entry name" value="ZnuA"/>
    <property type="match status" value="1"/>
</dbReference>
<accession>A0A3M0BJD9</accession>